<evidence type="ECO:0000313" key="14">
    <source>
        <dbReference type="Proteomes" id="UP000242525"/>
    </source>
</evidence>
<feature type="domain" description="Helicase ATP-binding" evidence="10">
    <location>
        <begin position="28"/>
        <end position="206"/>
    </location>
</feature>
<keyword evidence="6" id="KW-0238">DNA-binding</keyword>
<evidence type="ECO:0000313" key="12">
    <source>
        <dbReference type="EMBL" id="CDO56397.1"/>
    </source>
</evidence>
<dbReference type="GO" id="GO:0016787">
    <property type="term" value="F:hydrolase activity"/>
    <property type="evidence" value="ECO:0007669"/>
    <property type="project" value="UniProtKB-KW"/>
</dbReference>
<evidence type="ECO:0000256" key="6">
    <source>
        <dbReference type="ARBA" id="ARBA00023125"/>
    </source>
</evidence>
<reference evidence="13" key="3">
    <citation type="submission" date="2020-01" db="EMBL/GenBank/DDBJ databases">
        <authorList>
            <person name="Perkins V."/>
            <person name="Lessard M.-H."/>
            <person name="Dugat-Bony E."/>
            <person name="Frenette M."/>
            <person name="Labrie S."/>
        </authorList>
    </citation>
    <scope>NUCLEOTIDE SEQUENCE</scope>
    <source>
        <strain evidence="13">LMA-70</strain>
    </source>
</reference>
<keyword evidence="7 9" id="KW-0539">Nucleus</keyword>
<dbReference type="InterPro" id="IPR032284">
    <property type="entry name" value="RecQ_Zn-bd"/>
</dbReference>
<evidence type="ECO:0000256" key="9">
    <source>
        <dbReference type="RuleBase" id="RU364117"/>
    </source>
</evidence>
<reference evidence="12 14" key="1">
    <citation type="submission" date="2014-03" db="EMBL/GenBank/DDBJ databases">
        <authorList>
            <person name="Casaregola S."/>
        </authorList>
    </citation>
    <scope>NUCLEOTIDE SEQUENCE [LARGE SCALE GENOMIC DNA]</scope>
    <source>
        <strain evidence="12 14">CLIB 918</strain>
    </source>
</reference>
<keyword evidence="2 9" id="KW-0547">Nucleotide-binding</keyword>
<dbReference type="PROSITE" id="PS51194">
    <property type="entry name" value="HELICASE_CTER"/>
    <property type="match status" value="1"/>
</dbReference>
<protein>
    <recommendedName>
        <fullName evidence="9">ATP-dependent DNA helicase</fullName>
        <ecNumber evidence="9">5.6.2.4</ecNumber>
    </recommendedName>
</protein>
<dbReference type="GO" id="GO:0009378">
    <property type="term" value="F:four-way junction helicase activity"/>
    <property type="evidence" value="ECO:0007669"/>
    <property type="project" value="TreeGrafter"/>
</dbReference>
<dbReference type="AlphaFoldDB" id="A0A0J9XHH8"/>
<dbReference type="SMART" id="SM00490">
    <property type="entry name" value="HELICc"/>
    <property type="match status" value="1"/>
</dbReference>
<dbReference type="Gene3D" id="3.40.50.300">
    <property type="entry name" value="P-loop containing nucleotide triphosphate hydrolases"/>
    <property type="match status" value="2"/>
</dbReference>
<evidence type="ECO:0000256" key="3">
    <source>
        <dbReference type="ARBA" id="ARBA00022801"/>
    </source>
</evidence>
<keyword evidence="5 9" id="KW-0067">ATP-binding</keyword>
<reference evidence="13" key="2">
    <citation type="journal article" date="2020" name="Front. Microbiol.">
        <title>Phenotypic and Genetic Characterization of the Cheese Ripening Yeast Geotrichum candidum.</title>
        <authorList>
            <person name="Perkins V."/>
            <person name="Vignola S."/>
            <person name="Lessard M.H."/>
            <person name="Plante P.L."/>
            <person name="Corbeil J."/>
            <person name="Dugat-Bony E."/>
            <person name="Frenette M."/>
            <person name="Labrie S."/>
        </authorList>
    </citation>
    <scope>NUCLEOTIDE SEQUENCE</scope>
    <source>
        <strain evidence="13">LMA-70</strain>
    </source>
</reference>
<dbReference type="Pfam" id="PF00271">
    <property type="entry name" value="Helicase_C"/>
    <property type="match status" value="1"/>
</dbReference>
<dbReference type="SMART" id="SM00487">
    <property type="entry name" value="DEXDc"/>
    <property type="match status" value="1"/>
</dbReference>
<comment type="catalytic activity">
    <reaction evidence="8 9">
        <text>Couples ATP hydrolysis with the unwinding of duplex DNA by translocating in the 3'-5' direction.</text>
        <dbReference type="EC" id="5.6.2.4"/>
    </reaction>
</comment>
<dbReference type="InterPro" id="IPR014001">
    <property type="entry name" value="Helicase_ATP-bd"/>
</dbReference>
<dbReference type="GO" id="GO:0005634">
    <property type="term" value="C:nucleus"/>
    <property type="evidence" value="ECO:0007669"/>
    <property type="project" value="UniProtKB-SubCell"/>
</dbReference>
<dbReference type="InterPro" id="IPR011545">
    <property type="entry name" value="DEAD/DEAH_box_helicase_dom"/>
</dbReference>
<dbReference type="Pfam" id="PF16124">
    <property type="entry name" value="RecQ_Zn_bind"/>
    <property type="match status" value="1"/>
</dbReference>
<evidence type="ECO:0000259" key="11">
    <source>
        <dbReference type="PROSITE" id="PS51194"/>
    </source>
</evidence>
<gene>
    <name evidence="12" type="ORF">BN980_GECA15s00626g</name>
    <name evidence="13" type="ORF">DV451_002009</name>
</gene>
<evidence type="ECO:0000256" key="2">
    <source>
        <dbReference type="ARBA" id="ARBA00022741"/>
    </source>
</evidence>
<dbReference type="STRING" id="1173061.A0A0J9XHH8"/>
<evidence type="ECO:0000313" key="13">
    <source>
        <dbReference type="EMBL" id="KAF5101986.1"/>
    </source>
</evidence>
<evidence type="ECO:0000256" key="1">
    <source>
        <dbReference type="ARBA" id="ARBA00005446"/>
    </source>
</evidence>
<feature type="domain" description="Helicase C-terminal" evidence="11">
    <location>
        <begin position="238"/>
        <end position="392"/>
    </location>
</feature>
<name>A0A0J9XHH8_GEOCN</name>
<dbReference type="GO" id="GO:0005524">
    <property type="term" value="F:ATP binding"/>
    <property type="evidence" value="ECO:0007669"/>
    <property type="project" value="UniProtKB-KW"/>
</dbReference>
<proteinExistence type="inferred from homology"/>
<dbReference type="GO" id="GO:0005737">
    <property type="term" value="C:cytoplasm"/>
    <property type="evidence" value="ECO:0007669"/>
    <property type="project" value="TreeGrafter"/>
</dbReference>
<organism evidence="12 14">
    <name type="scientific">Geotrichum candidum</name>
    <name type="common">Oospora lactis</name>
    <name type="synonym">Dipodascus geotrichum</name>
    <dbReference type="NCBI Taxonomy" id="1173061"/>
    <lineage>
        <taxon>Eukaryota</taxon>
        <taxon>Fungi</taxon>
        <taxon>Dikarya</taxon>
        <taxon>Ascomycota</taxon>
        <taxon>Saccharomycotina</taxon>
        <taxon>Dipodascomycetes</taxon>
        <taxon>Dipodascales</taxon>
        <taxon>Dipodascaceae</taxon>
        <taxon>Geotrichum</taxon>
    </lineage>
</organism>
<dbReference type="InterPro" id="IPR004589">
    <property type="entry name" value="DNA_helicase_ATP-dep_RecQ"/>
</dbReference>
<dbReference type="CDD" id="cd17920">
    <property type="entry name" value="DEXHc_RecQ"/>
    <property type="match status" value="1"/>
</dbReference>
<comment type="caution">
    <text evidence="12">The sequence shown here is derived from an EMBL/GenBank/DDBJ whole genome shotgun (WGS) entry which is preliminary data.</text>
</comment>
<comment type="similarity">
    <text evidence="1 9">Belongs to the helicase family. RecQ subfamily.</text>
</comment>
<dbReference type="Proteomes" id="UP000242525">
    <property type="component" value="Unassembled WGS sequence"/>
</dbReference>
<keyword evidence="3 9" id="KW-0378">Hydrolase</keyword>
<dbReference type="InterPro" id="IPR001650">
    <property type="entry name" value="Helicase_C-like"/>
</dbReference>
<dbReference type="InterPro" id="IPR027417">
    <property type="entry name" value="P-loop_NTPase"/>
</dbReference>
<dbReference type="Proteomes" id="UP000750522">
    <property type="component" value="Unassembled WGS sequence"/>
</dbReference>
<evidence type="ECO:0000256" key="4">
    <source>
        <dbReference type="ARBA" id="ARBA00022806"/>
    </source>
</evidence>
<dbReference type="InterPro" id="IPR002464">
    <property type="entry name" value="DNA/RNA_helicase_DEAH_CS"/>
</dbReference>
<dbReference type="PANTHER" id="PTHR13710">
    <property type="entry name" value="DNA HELICASE RECQ FAMILY MEMBER"/>
    <property type="match status" value="1"/>
</dbReference>
<dbReference type="EMBL" id="CCBN010000015">
    <property type="protein sequence ID" value="CDO56397.1"/>
    <property type="molecule type" value="Genomic_DNA"/>
</dbReference>
<comment type="catalytic activity">
    <reaction evidence="9">
        <text>ATP + H2O = ADP + phosphate + H(+)</text>
        <dbReference type="Rhea" id="RHEA:13065"/>
        <dbReference type="ChEBI" id="CHEBI:15377"/>
        <dbReference type="ChEBI" id="CHEBI:15378"/>
        <dbReference type="ChEBI" id="CHEBI:30616"/>
        <dbReference type="ChEBI" id="CHEBI:43474"/>
        <dbReference type="ChEBI" id="CHEBI:456216"/>
    </reaction>
</comment>
<dbReference type="Pfam" id="PF00270">
    <property type="entry name" value="DEAD"/>
    <property type="match status" value="1"/>
</dbReference>
<dbReference type="PROSITE" id="PS51192">
    <property type="entry name" value="HELICASE_ATP_BIND_1"/>
    <property type="match status" value="1"/>
</dbReference>
<dbReference type="PANTHER" id="PTHR13710:SF152">
    <property type="entry name" value="ATP-DEPENDENT DNA HELICASE Q5"/>
    <property type="match status" value="1"/>
</dbReference>
<keyword evidence="14" id="KW-1185">Reference proteome</keyword>
<keyword evidence="4 9" id="KW-0347">Helicase</keyword>
<evidence type="ECO:0000259" key="10">
    <source>
        <dbReference type="PROSITE" id="PS51192"/>
    </source>
</evidence>
<evidence type="ECO:0000256" key="5">
    <source>
        <dbReference type="ARBA" id="ARBA00022840"/>
    </source>
</evidence>
<evidence type="ECO:0000256" key="8">
    <source>
        <dbReference type="ARBA" id="ARBA00034617"/>
    </source>
</evidence>
<accession>A0A0J9XHH8</accession>
<comment type="subcellular location">
    <subcellularLocation>
        <location evidence="9">Nucleus</location>
    </subcellularLocation>
</comment>
<sequence>MGDDDEVYSTLRNVFKKQEFRYPQEEIVRASIKGHDLLVLLPTGHGKSLTYQLPSVVPSGAGKVTIVISPLLALIANQITGLHKLKINAVTLNASMEAGERKSVLRELTHVRPTVQMLYISPELCATPGFRKVLRAMYNGTCSIARFVIDEAHCCDEWGSNFRKDYANLNYLREKFPTVPITALTATAGAKVQKRIIEILKLDKRNLRTYKTSVNRPNLHYEVRCFSDPDHHDDIIPDIVQFLTEYKKRREASKSASSGAGIIYCRRKDTVEEVAMELSKAGFGARAFHGSLPTAEKKEVMDRWVSNVPGYEIVVATVAFGMGVDKPDVRFVVHVDLPASIETYYQATGRAGRDGKGARCILYYSREERSRVLMLNRNDASSSSTMGLQYLVQYCERTNMCRHLMLCSYFEQNVPKTSSKEWCFYACDYCKDNRAVRRQAQRLTETESFYD</sequence>
<dbReference type="PROSITE" id="PS00690">
    <property type="entry name" value="DEAH_ATP_HELICASE"/>
    <property type="match status" value="1"/>
</dbReference>
<dbReference type="EC" id="5.6.2.4" evidence="9"/>
<dbReference type="GO" id="GO:0005694">
    <property type="term" value="C:chromosome"/>
    <property type="evidence" value="ECO:0007669"/>
    <property type="project" value="TreeGrafter"/>
</dbReference>
<dbReference type="GO" id="GO:0003677">
    <property type="term" value="F:DNA binding"/>
    <property type="evidence" value="ECO:0007669"/>
    <property type="project" value="UniProtKB-KW"/>
</dbReference>
<dbReference type="NCBIfam" id="TIGR00614">
    <property type="entry name" value="recQ_fam"/>
    <property type="match status" value="1"/>
</dbReference>
<dbReference type="OrthoDB" id="10261556at2759"/>
<dbReference type="GO" id="GO:0043138">
    <property type="term" value="F:3'-5' DNA helicase activity"/>
    <property type="evidence" value="ECO:0007669"/>
    <property type="project" value="UniProtKB-EC"/>
</dbReference>
<dbReference type="SUPFAM" id="SSF52540">
    <property type="entry name" value="P-loop containing nucleoside triphosphate hydrolases"/>
    <property type="match status" value="1"/>
</dbReference>
<evidence type="ECO:0000256" key="7">
    <source>
        <dbReference type="ARBA" id="ARBA00023242"/>
    </source>
</evidence>
<dbReference type="EMBL" id="QQZK01000033">
    <property type="protein sequence ID" value="KAF5101986.1"/>
    <property type="molecule type" value="Genomic_DNA"/>
</dbReference>
<dbReference type="GO" id="GO:0000724">
    <property type="term" value="P:double-strand break repair via homologous recombination"/>
    <property type="evidence" value="ECO:0007669"/>
    <property type="project" value="TreeGrafter"/>
</dbReference>